<evidence type="ECO:0000256" key="1">
    <source>
        <dbReference type="SAM" id="Phobius"/>
    </source>
</evidence>
<keyword evidence="1" id="KW-0812">Transmembrane</keyword>
<name>A0A5C8ZPC0_9GAMM</name>
<sequence>MNKGVRTGLFFGTTSGVITPSGLLVGLAAGTGSASTVISGILIVAIADSLSDALGIHLSEESNAHNSATHVWTATVATFISKLLVALTFVVPFLVLPLQSAIVAALVWAVLLLSLMSWQIARMQQTRALPVIGEHLAVATAVIVASHFVGQWIGRVTG</sequence>
<feature type="transmembrane region" description="Helical" evidence="1">
    <location>
        <begin position="7"/>
        <end position="30"/>
    </location>
</feature>
<keyword evidence="3" id="KW-1185">Reference proteome</keyword>
<accession>A0A5C8ZPC0</accession>
<feature type="transmembrane region" description="Helical" evidence="1">
    <location>
        <begin position="101"/>
        <end position="120"/>
    </location>
</feature>
<dbReference type="Proteomes" id="UP000321039">
    <property type="component" value="Unassembled WGS sequence"/>
</dbReference>
<feature type="transmembrane region" description="Helical" evidence="1">
    <location>
        <begin position="71"/>
        <end position="95"/>
    </location>
</feature>
<evidence type="ECO:0008006" key="4">
    <source>
        <dbReference type="Google" id="ProtNLM"/>
    </source>
</evidence>
<proteinExistence type="predicted"/>
<dbReference type="EMBL" id="VRZA01000010">
    <property type="protein sequence ID" value="TXS89570.1"/>
    <property type="molecule type" value="Genomic_DNA"/>
</dbReference>
<organism evidence="2 3">
    <name type="scientific">Parahaliea maris</name>
    <dbReference type="NCBI Taxonomy" id="2716870"/>
    <lineage>
        <taxon>Bacteria</taxon>
        <taxon>Pseudomonadati</taxon>
        <taxon>Pseudomonadota</taxon>
        <taxon>Gammaproteobacteria</taxon>
        <taxon>Cellvibrionales</taxon>
        <taxon>Halieaceae</taxon>
        <taxon>Parahaliea</taxon>
    </lineage>
</organism>
<dbReference type="AlphaFoldDB" id="A0A5C8ZPC0"/>
<evidence type="ECO:0000313" key="2">
    <source>
        <dbReference type="EMBL" id="TXS89570.1"/>
    </source>
</evidence>
<protein>
    <recommendedName>
        <fullName evidence="4">VIT family protein</fullName>
    </recommendedName>
</protein>
<feature type="transmembrane region" description="Helical" evidence="1">
    <location>
        <begin position="132"/>
        <end position="153"/>
    </location>
</feature>
<keyword evidence="1" id="KW-0472">Membrane</keyword>
<evidence type="ECO:0000313" key="3">
    <source>
        <dbReference type="Proteomes" id="UP000321039"/>
    </source>
</evidence>
<keyword evidence="1" id="KW-1133">Transmembrane helix</keyword>
<comment type="caution">
    <text evidence="2">The sequence shown here is derived from an EMBL/GenBank/DDBJ whole genome shotgun (WGS) entry which is preliminary data.</text>
</comment>
<gene>
    <name evidence="2" type="ORF">FV139_19825</name>
</gene>
<reference evidence="2 3" key="1">
    <citation type="submission" date="2019-08" db="EMBL/GenBank/DDBJ databases">
        <title>Parahaliea maris sp. nov., isolated from the surface seawater.</title>
        <authorList>
            <person name="Liu Y."/>
        </authorList>
    </citation>
    <scope>NUCLEOTIDE SEQUENCE [LARGE SCALE GENOMIC DNA]</scope>
    <source>
        <strain evidence="2 3">HSLHS9</strain>
    </source>
</reference>
<feature type="transmembrane region" description="Helical" evidence="1">
    <location>
        <begin position="36"/>
        <end position="59"/>
    </location>
</feature>